<evidence type="ECO:0000313" key="1">
    <source>
        <dbReference type="EMBL" id="PPK83548.1"/>
    </source>
</evidence>
<dbReference type="GO" id="GO:0000150">
    <property type="term" value="F:DNA strand exchange activity"/>
    <property type="evidence" value="ECO:0007669"/>
    <property type="project" value="InterPro"/>
</dbReference>
<name>A0A2S6HZQ7_9FIRM</name>
<protein>
    <recommendedName>
        <fullName evidence="3">Resolvase-like protein</fullName>
    </recommendedName>
</protein>
<dbReference type="SUPFAM" id="SSF53041">
    <property type="entry name" value="Resolvase-like"/>
    <property type="match status" value="1"/>
</dbReference>
<dbReference type="Gene3D" id="3.40.50.1390">
    <property type="entry name" value="Resolvase, N-terminal catalytic domain"/>
    <property type="match status" value="1"/>
</dbReference>
<proteinExistence type="predicted"/>
<reference evidence="1 2" key="1">
    <citation type="submission" date="2018-02" db="EMBL/GenBank/DDBJ databases">
        <title>Genomic Encyclopedia of Archaeal and Bacterial Type Strains, Phase II (KMG-II): from individual species to whole genera.</title>
        <authorList>
            <person name="Goeker M."/>
        </authorList>
    </citation>
    <scope>NUCLEOTIDE SEQUENCE [LARGE SCALE GENOMIC DNA]</scope>
    <source>
        <strain evidence="1 2">DSM 3808</strain>
    </source>
</reference>
<organism evidence="1 2">
    <name type="scientific">Lacrimispora xylanisolvens</name>
    <dbReference type="NCBI Taxonomy" id="384636"/>
    <lineage>
        <taxon>Bacteria</taxon>
        <taxon>Bacillati</taxon>
        <taxon>Bacillota</taxon>
        <taxon>Clostridia</taxon>
        <taxon>Lachnospirales</taxon>
        <taxon>Lachnospiraceae</taxon>
        <taxon>Lacrimispora</taxon>
    </lineage>
</organism>
<accession>A0A2S6HZQ7</accession>
<gene>
    <name evidence="1" type="ORF">BXY41_101612</name>
</gene>
<comment type="caution">
    <text evidence="1">The sequence shown here is derived from an EMBL/GenBank/DDBJ whole genome shotgun (WGS) entry which is preliminary data.</text>
</comment>
<dbReference type="Proteomes" id="UP000237749">
    <property type="component" value="Unassembled WGS sequence"/>
</dbReference>
<evidence type="ECO:0008006" key="3">
    <source>
        <dbReference type="Google" id="ProtNLM"/>
    </source>
</evidence>
<keyword evidence="2" id="KW-1185">Reference proteome</keyword>
<sequence>MHIKSIDRLGRNYEEILEQWRILNKDKGIDIVVQDMPMLDTRRGNFFKTSMNRSEKRLCN</sequence>
<dbReference type="InterPro" id="IPR036162">
    <property type="entry name" value="Resolvase-like_N_sf"/>
</dbReference>
<evidence type="ECO:0000313" key="2">
    <source>
        <dbReference type="Proteomes" id="UP000237749"/>
    </source>
</evidence>
<dbReference type="EMBL" id="PTJA01000001">
    <property type="protein sequence ID" value="PPK83548.1"/>
    <property type="molecule type" value="Genomic_DNA"/>
</dbReference>
<dbReference type="AlphaFoldDB" id="A0A2S6HZQ7"/>
<dbReference type="GO" id="GO:0003677">
    <property type="term" value="F:DNA binding"/>
    <property type="evidence" value="ECO:0007669"/>
    <property type="project" value="InterPro"/>
</dbReference>